<gene>
    <name evidence="1" type="ORF">PJ311_16465</name>
</gene>
<dbReference type="Pfam" id="PF13028">
    <property type="entry name" value="DUF3889"/>
    <property type="match status" value="1"/>
</dbReference>
<evidence type="ECO:0000313" key="1">
    <source>
        <dbReference type="EMBL" id="MDA7028168.1"/>
    </source>
</evidence>
<keyword evidence="2" id="KW-1185">Reference proteome</keyword>
<comment type="caution">
    <text evidence="1">The sequence shown here is derived from an EMBL/GenBank/DDBJ whole genome shotgun (WGS) entry which is preliminary data.</text>
</comment>
<organism evidence="1 2">
    <name type="scientific">Bacillus changyiensis</name>
    <dbReference type="NCBI Taxonomy" id="3004103"/>
    <lineage>
        <taxon>Bacteria</taxon>
        <taxon>Bacillati</taxon>
        <taxon>Bacillota</taxon>
        <taxon>Bacilli</taxon>
        <taxon>Bacillales</taxon>
        <taxon>Bacillaceae</taxon>
        <taxon>Bacillus</taxon>
    </lineage>
</organism>
<proteinExistence type="predicted"/>
<sequence length="94" mass="10888">MVIMVISMTQKSYSLEENHLERWERIAFSALEEKFKGALLEDYQYIGRTEVNGEQTKDVFRVTVNQKGKAFSAHAEVYFHPITNTIISVNVFTL</sequence>
<dbReference type="InterPro" id="IPR024987">
    <property type="entry name" value="DUF3889"/>
</dbReference>
<dbReference type="EMBL" id="JAQKAB010000013">
    <property type="protein sequence ID" value="MDA7028168.1"/>
    <property type="molecule type" value="Genomic_DNA"/>
</dbReference>
<dbReference type="Gene3D" id="3.10.450.390">
    <property type="entry name" value="Protein of unknown function DUF3889"/>
    <property type="match status" value="1"/>
</dbReference>
<reference evidence="1 2" key="1">
    <citation type="submission" date="2023-01" db="EMBL/GenBank/DDBJ databases">
        <title>Bacillus changyiensis sp. nov., isolated from a coastal deposit.</title>
        <authorList>
            <person name="Xiao G."/>
            <person name="Lai Q."/>
            <person name="Hu Z."/>
            <person name="Shao Z."/>
        </authorList>
    </citation>
    <scope>NUCLEOTIDE SEQUENCE [LARGE SCALE GENOMIC DNA]</scope>
    <source>
        <strain evidence="1 2">CLL-7-23</strain>
    </source>
</reference>
<evidence type="ECO:0000313" key="2">
    <source>
        <dbReference type="Proteomes" id="UP001211894"/>
    </source>
</evidence>
<name>A0ABT4X7C8_9BACI</name>
<accession>A0ABT4X7C8</accession>
<dbReference type="Proteomes" id="UP001211894">
    <property type="component" value="Unassembled WGS sequence"/>
</dbReference>
<protein>
    <submittedName>
        <fullName evidence="1">DUF3889 domain-containing protein</fullName>
    </submittedName>
</protein>